<name>A0ABQ1IUF6_9PROT</name>
<sequence>MITTAIARVHAGDQAGAGRNWLLAWLVVGTVVITGISAWLSADLVDITSLRQAYGFTLVVVLGHAAIIGQLPAMRAHPRHRRPGRALAIVLTLNLFSVTMTLLGGSLISPLPGAWINVDSHTIAIALALYTAFTLSLLRLPTVSTQKPAVISGSPGTVIGLRVLPAMTIATMAGVMHALSMMGQLGVTTLIIFAVGMVIMDMRRLARGCTASGHLADPAPDTEAGFVAIARAARHIGQRASGCGLALTLALAIAATWPLLSADRSWHGLNALVLVLSLLPVAVASMLHALAGLSHTRSRHDATHPGVPQP</sequence>
<evidence type="ECO:0000313" key="3">
    <source>
        <dbReference type="Proteomes" id="UP000603352"/>
    </source>
</evidence>
<evidence type="ECO:0000256" key="1">
    <source>
        <dbReference type="SAM" id="Phobius"/>
    </source>
</evidence>
<feature type="transmembrane region" description="Helical" evidence="1">
    <location>
        <begin position="159"/>
        <end position="179"/>
    </location>
</feature>
<organism evidence="2 3">
    <name type="scientific">Tistrella bauzanensis</name>
    <dbReference type="NCBI Taxonomy" id="657419"/>
    <lineage>
        <taxon>Bacteria</taxon>
        <taxon>Pseudomonadati</taxon>
        <taxon>Pseudomonadota</taxon>
        <taxon>Alphaproteobacteria</taxon>
        <taxon>Geminicoccales</taxon>
        <taxon>Geminicoccaceae</taxon>
        <taxon>Tistrella</taxon>
    </lineage>
</organism>
<feature type="transmembrane region" description="Helical" evidence="1">
    <location>
        <begin position="240"/>
        <end position="260"/>
    </location>
</feature>
<protein>
    <submittedName>
        <fullName evidence="2">Uncharacterized protein</fullName>
    </submittedName>
</protein>
<gene>
    <name evidence="2" type="ORF">GCM10011505_35640</name>
</gene>
<dbReference type="EMBL" id="BMDZ01000047">
    <property type="protein sequence ID" value="GGB51441.1"/>
    <property type="molecule type" value="Genomic_DNA"/>
</dbReference>
<keyword evidence="1" id="KW-0812">Transmembrane</keyword>
<feature type="transmembrane region" description="Helical" evidence="1">
    <location>
        <begin position="53"/>
        <end position="74"/>
    </location>
</feature>
<reference evidence="3" key="1">
    <citation type="journal article" date="2019" name="Int. J. Syst. Evol. Microbiol.">
        <title>The Global Catalogue of Microorganisms (GCM) 10K type strain sequencing project: providing services to taxonomists for standard genome sequencing and annotation.</title>
        <authorList>
            <consortium name="The Broad Institute Genomics Platform"/>
            <consortium name="The Broad Institute Genome Sequencing Center for Infectious Disease"/>
            <person name="Wu L."/>
            <person name="Ma J."/>
        </authorList>
    </citation>
    <scope>NUCLEOTIDE SEQUENCE [LARGE SCALE GENOMIC DNA]</scope>
    <source>
        <strain evidence="3">CGMCC 1.10188</strain>
    </source>
</reference>
<keyword evidence="3" id="KW-1185">Reference proteome</keyword>
<keyword evidence="1" id="KW-0472">Membrane</keyword>
<feature type="transmembrane region" description="Helical" evidence="1">
    <location>
        <begin position="21"/>
        <end position="41"/>
    </location>
</feature>
<dbReference type="Proteomes" id="UP000603352">
    <property type="component" value="Unassembled WGS sequence"/>
</dbReference>
<accession>A0ABQ1IUF6</accession>
<proteinExistence type="predicted"/>
<feature type="transmembrane region" description="Helical" evidence="1">
    <location>
        <begin position="120"/>
        <end position="138"/>
    </location>
</feature>
<evidence type="ECO:0000313" key="2">
    <source>
        <dbReference type="EMBL" id="GGB51441.1"/>
    </source>
</evidence>
<feature type="transmembrane region" description="Helical" evidence="1">
    <location>
        <begin position="86"/>
        <end position="108"/>
    </location>
</feature>
<feature type="transmembrane region" description="Helical" evidence="1">
    <location>
        <begin position="185"/>
        <end position="202"/>
    </location>
</feature>
<keyword evidence="1" id="KW-1133">Transmembrane helix</keyword>
<comment type="caution">
    <text evidence="2">The sequence shown here is derived from an EMBL/GenBank/DDBJ whole genome shotgun (WGS) entry which is preliminary data.</text>
</comment>
<feature type="transmembrane region" description="Helical" evidence="1">
    <location>
        <begin position="266"/>
        <end position="290"/>
    </location>
</feature>